<organism evidence="3 4">
    <name type="scientific">Catenibacillus scindens</name>
    <dbReference type="NCBI Taxonomy" id="673271"/>
    <lineage>
        <taxon>Bacteria</taxon>
        <taxon>Bacillati</taxon>
        <taxon>Bacillota</taxon>
        <taxon>Clostridia</taxon>
        <taxon>Lachnospirales</taxon>
        <taxon>Lachnospiraceae</taxon>
        <taxon>Catenibacillus</taxon>
    </lineage>
</organism>
<sequence length="380" mass="42580">MRKALIVSSTAGFAKGFLLHDMLLLQKMGFEVHCAANSKGIVTFNVDEFFLAKGVIYHQVDFSSSSPISKQSFIAYRQIKRLLKENFYEVIHCHTPIVSAIVRVAALYYRNKGSKIIYTTHGLAFPKGSSIKNKLIYGLTEWLCSCISDAIITINWEDYATVKKMKCKKVYHINGVGVDTNIYHNVNIDHNEYRKKIGIKNDDLMVLSVGELSLRKNQQIIIKALSEIGDPHYVFVICGKAMVGEGTTDLLQKLAHDLNVRLILLGFRRDIPEITHCADIVVLPSLREGLGLAGIEALASGVPVVGSNVQGIKDYVINGKTGYLCNPMDAHAFAEKIQLLSDMKIRNSMSKSCVEKAEEFRTQVSWDQMEKIYKEIINTK</sequence>
<accession>A0A7W8HAL5</accession>
<evidence type="ECO:0000259" key="1">
    <source>
        <dbReference type="Pfam" id="PF00534"/>
    </source>
</evidence>
<dbReference type="PANTHER" id="PTHR45947:SF3">
    <property type="entry name" value="SULFOQUINOVOSYL TRANSFERASE SQD2"/>
    <property type="match status" value="1"/>
</dbReference>
<dbReference type="SUPFAM" id="SSF53756">
    <property type="entry name" value="UDP-Glycosyltransferase/glycogen phosphorylase"/>
    <property type="match status" value="1"/>
</dbReference>
<dbReference type="Pfam" id="PF00534">
    <property type="entry name" value="Glycos_transf_1"/>
    <property type="match status" value="1"/>
</dbReference>
<protein>
    <submittedName>
        <fullName evidence="3">Glycosyltransferase involved in cell wall biosynthesis</fullName>
    </submittedName>
</protein>
<dbReference type="InterPro" id="IPR050194">
    <property type="entry name" value="Glycosyltransferase_grp1"/>
</dbReference>
<keyword evidence="4" id="KW-1185">Reference proteome</keyword>
<feature type="domain" description="Glycosyl transferase family 1" evidence="1">
    <location>
        <begin position="191"/>
        <end position="356"/>
    </location>
</feature>
<dbReference type="AlphaFoldDB" id="A0A7W8HAL5"/>
<dbReference type="InterPro" id="IPR028098">
    <property type="entry name" value="Glyco_trans_4-like_N"/>
</dbReference>
<evidence type="ECO:0000259" key="2">
    <source>
        <dbReference type="Pfam" id="PF13477"/>
    </source>
</evidence>
<dbReference type="GO" id="GO:0016757">
    <property type="term" value="F:glycosyltransferase activity"/>
    <property type="evidence" value="ECO:0007669"/>
    <property type="project" value="InterPro"/>
</dbReference>
<dbReference type="Gene3D" id="3.40.50.2000">
    <property type="entry name" value="Glycogen Phosphorylase B"/>
    <property type="match status" value="2"/>
</dbReference>
<name>A0A7W8HAL5_9FIRM</name>
<dbReference type="Proteomes" id="UP000543642">
    <property type="component" value="Unassembled WGS sequence"/>
</dbReference>
<proteinExistence type="predicted"/>
<dbReference type="PANTHER" id="PTHR45947">
    <property type="entry name" value="SULFOQUINOVOSYL TRANSFERASE SQD2"/>
    <property type="match status" value="1"/>
</dbReference>
<dbReference type="Pfam" id="PF13477">
    <property type="entry name" value="Glyco_trans_4_2"/>
    <property type="match status" value="1"/>
</dbReference>
<feature type="domain" description="Glycosyltransferase subfamily 4-like N-terminal" evidence="2">
    <location>
        <begin position="17"/>
        <end position="154"/>
    </location>
</feature>
<evidence type="ECO:0000313" key="4">
    <source>
        <dbReference type="Proteomes" id="UP000543642"/>
    </source>
</evidence>
<keyword evidence="3" id="KW-0808">Transferase</keyword>
<evidence type="ECO:0000313" key="3">
    <source>
        <dbReference type="EMBL" id="MBB5264177.1"/>
    </source>
</evidence>
<comment type="caution">
    <text evidence="3">The sequence shown here is derived from an EMBL/GenBank/DDBJ whole genome shotgun (WGS) entry which is preliminary data.</text>
</comment>
<dbReference type="InterPro" id="IPR001296">
    <property type="entry name" value="Glyco_trans_1"/>
</dbReference>
<gene>
    <name evidence="3" type="ORF">HNP82_001288</name>
</gene>
<dbReference type="RefSeq" id="WP_183772666.1">
    <property type="nucleotide sequence ID" value="NZ_JACHFW010000004.1"/>
</dbReference>
<dbReference type="EMBL" id="JACHFW010000004">
    <property type="protein sequence ID" value="MBB5264177.1"/>
    <property type="molecule type" value="Genomic_DNA"/>
</dbReference>
<reference evidence="3 4" key="1">
    <citation type="submission" date="2020-08" db="EMBL/GenBank/DDBJ databases">
        <title>Genomic Encyclopedia of Type Strains, Phase IV (KMG-IV): sequencing the most valuable type-strain genomes for metagenomic binning, comparative biology and taxonomic classification.</title>
        <authorList>
            <person name="Goeker M."/>
        </authorList>
    </citation>
    <scope>NUCLEOTIDE SEQUENCE [LARGE SCALE GENOMIC DNA]</scope>
    <source>
        <strain evidence="3 4">DSM 106146</strain>
    </source>
</reference>